<protein>
    <submittedName>
        <fullName evidence="2">Uncharacterized protein</fullName>
    </submittedName>
</protein>
<dbReference type="EMBL" id="JACYTR010000021">
    <property type="protein sequence ID" value="MBD8526335.1"/>
    <property type="molecule type" value="Genomic_DNA"/>
</dbReference>
<gene>
    <name evidence="2" type="ORF">IFO71_11365</name>
</gene>
<evidence type="ECO:0000313" key="3">
    <source>
        <dbReference type="Proteomes" id="UP000613768"/>
    </source>
</evidence>
<accession>A0AAW3ZJS6</accession>
<evidence type="ECO:0000256" key="1">
    <source>
        <dbReference type="SAM" id="MobiDB-lite"/>
    </source>
</evidence>
<sequence length="163" mass="18085">MYSFRFRSETFGGFAEVTGIAKLDDGGLELQFQARDAVFGVLKSEIKSRRVSLGQLLQVSYHAGPFWLLPRVELHLHDLLGAEELPGGAEGTVKLGVKWSDRAAAKRATEWLQRLLHEQRFQSLQTEIEQLSRSHPKPVAAWQATALTGASSPPPPPPRLESE</sequence>
<keyword evidence="3" id="KW-1185">Reference proteome</keyword>
<dbReference type="RefSeq" id="WP_192029757.1">
    <property type="nucleotide sequence ID" value="NZ_JACYTR010000021.1"/>
</dbReference>
<dbReference type="AlphaFoldDB" id="A0AAW3ZJS6"/>
<evidence type="ECO:0000313" key="2">
    <source>
        <dbReference type="EMBL" id="MBD8526335.1"/>
    </source>
</evidence>
<comment type="caution">
    <text evidence="2">The sequence shown here is derived from an EMBL/GenBank/DDBJ whole genome shotgun (WGS) entry which is preliminary data.</text>
</comment>
<name>A0AAW3ZJS6_9GAMM</name>
<proteinExistence type="predicted"/>
<dbReference type="Proteomes" id="UP000613768">
    <property type="component" value="Unassembled WGS sequence"/>
</dbReference>
<feature type="region of interest" description="Disordered" evidence="1">
    <location>
        <begin position="132"/>
        <end position="163"/>
    </location>
</feature>
<feature type="compositionally biased region" description="Pro residues" evidence="1">
    <location>
        <begin position="152"/>
        <end position="163"/>
    </location>
</feature>
<organism evidence="2 3">
    <name type="scientific">Pseudomarimonas arenosa</name>
    <dbReference type="NCBI Taxonomy" id="2774145"/>
    <lineage>
        <taxon>Bacteria</taxon>
        <taxon>Pseudomonadati</taxon>
        <taxon>Pseudomonadota</taxon>
        <taxon>Gammaproteobacteria</taxon>
        <taxon>Lysobacterales</taxon>
        <taxon>Lysobacteraceae</taxon>
        <taxon>Pseudomarimonas</taxon>
    </lineage>
</organism>
<reference evidence="2 3" key="1">
    <citation type="submission" date="2020-09" db="EMBL/GenBank/DDBJ databases">
        <title>Pseudoxanthomonas sp. CAU 1598 isolated from sand of Yaerae Beach.</title>
        <authorList>
            <person name="Kim W."/>
        </authorList>
    </citation>
    <scope>NUCLEOTIDE SEQUENCE [LARGE SCALE GENOMIC DNA]</scope>
    <source>
        <strain evidence="2 3">CAU 1598</strain>
    </source>
</reference>